<dbReference type="EMBL" id="UOFG01000224">
    <property type="protein sequence ID" value="VAW64133.1"/>
    <property type="molecule type" value="Genomic_DNA"/>
</dbReference>
<sequence length="413" mass="46014">MLFSSLDLARDIQRAIDICGYHQMTEIQQQAIVPARRGKDMLATAQTGTGKTAAFALPILQRMLDQPEPTIPDRPRGLILTPTRELAEQLAQAIKTYAQFTDLSVLAVYGGVKLSGQQKKLHVGVDILVATPGRLLEHLVKCNVHLTEVKFVVLDEADRMLDMGFIADVKALLQQTPKKKQTLMFSATSSKSVNDLARALLHNHLVVSVSRQNALAETVEHVVYPVEERRKAALFVDLLALENWFKVLVFTSTKEQADALKKHLKQAKISAAVCHGDKSQGARRRAIADFKSDKVQVLIATEVAARGLDIQGLEHVVNFNLPYLAEDYVHRTGRTGRAGRKGQAISFVSREEERTLDNIERLTGERIGRVVMPGYEVGSRDSLFENLDKNARPPRMNKESKTQIRGGRRKKSD</sequence>
<dbReference type="PROSITE" id="PS51195">
    <property type="entry name" value="Q_MOTIF"/>
    <property type="match status" value="1"/>
</dbReference>
<feature type="domain" description="Helicase C-terminal" evidence="7">
    <location>
        <begin position="237"/>
        <end position="378"/>
    </location>
</feature>
<feature type="domain" description="Helicase ATP-binding" evidence="6">
    <location>
        <begin position="32"/>
        <end position="207"/>
    </location>
</feature>
<protein>
    <submittedName>
        <fullName evidence="9">ATP-dependent RNA helicase VVA0939</fullName>
    </submittedName>
</protein>
<gene>
    <name evidence="9" type="ORF">MNBD_GAMMA11-3104</name>
</gene>
<evidence type="ECO:0000259" key="7">
    <source>
        <dbReference type="PROSITE" id="PS51194"/>
    </source>
</evidence>
<dbReference type="GO" id="GO:0005524">
    <property type="term" value="F:ATP binding"/>
    <property type="evidence" value="ECO:0007669"/>
    <property type="project" value="UniProtKB-KW"/>
</dbReference>
<dbReference type="GO" id="GO:0003676">
    <property type="term" value="F:nucleic acid binding"/>
    <property type="evidence" value="ECO:0007669"/>
    <property type="project" value="InterPro"/>
</dbReference>
<accession>A0A3B0XIR3</accession>
<dbReference type="SMART" id="SM00490">
    <property type="entry name" value="HELICc"/>
    <property type="match status" value="1"/>
</dbReference>
<dbReference type="InterPro" id="IPR050079">
    <property type="entry name" value="DEAD_box_RNA_helicase"/>
</dbReference>
<dbReference type="GO" id="GO:0005829">
    <property type="term" value="C:cytosol"/>
    <property type="evidence" value="ECO:0007669"/>
    <property type="project" value="TreeGrafter"/>
</dbReference>
<dbReference type="CDD" id="cd18787">
    <property type="entry name" value="SF2_C_DEAD"/>
    <property type="match status" value="1"/>
</dbReference>
<dbReference type="AlphaFoldDB" id="A0A3B0XIR3"/>
<dbReference type="PROSITE" id="PS51194">
    <property type="entry name" value="HELICASE_CTER"/>
    <property type="match status" value="1"/>
</dbReference>
<evidence type="ECO:0000256" key="1">
    <source>
        <dbReference type="ARBA" id="ARBA00022741"/>
    </source>
</evidence>
<evidence type="ECO:0000256" key="2">
    <source>
        <dbReference type="ARBA" id="ARBA00022801"/>
    </source>
</evidence>
<dbReference type="CDD" id="cd00268">
    <property type="entry name" value="DEADc"/>
    <property type="match status" value="1"/>
</dbReference>
<evidence type="ECO:0000259" key="6">
    <source>
        <dbReference type="PROSITE" id="PS51192"/>
    </source>
</evidence>
<dbReference type="GO" id="GO:0003724">
    <property type="term" value="F:RNA helicase activity"/>
    <property type="evidence" value="ECO:0007669"/>
    <property type="project" value="InterPro"/>
</dbReference>
<evidence type="ECO:0000256" key="4">
    <source>
        <dbReference type="ARBA" id="ARBA00022840"/>
    </source>
</evidence>
<dbReference type="InterPro" id="IPR000629">
    <property type="entry name" value="RNA-helicase_DEAD-box_CS"/>
</dbReference>
<evidence type="ECO:0000256" key="3">
    <source>
        <dbReference type="ARBA" id="ARBA00022806"/>
    </source>
</evidence>
<dbReference type="InterPro" id="IPR001650">
    <property type="entry name" value="Helicase_C-like"/>
</dbReference>
<dbReference type="InterPro" id="IPR011545">
    <property type="entry name" value="DEAD/DEAH_box_helicase_dom"/>
</dbReference>
<evidence type="ECO:0000313" key="9">
    <source>
        <dbReference type="EMBL" id="VAW64133.1"/>
    </source>
</evidence>
<feature type="region of interest" description="Disordered" evidence="5">
    <location>
        <begin position="386"/>
        <end position="413"/>
    </location>
</feature>
<dbReference type="InterPro" id="IPR014014">
    <property type="entry name" value="RNA_helicase_DEAD_Q_motif"/>
</dbReference>
<organism evidence="9">
    <name type="scientific">hydrothermal vent metagenome</name>
    <dbReference type="NCBI Taxonomy" id="652676"/>
    <lineage>
        <taxon>unclassified sequences</taxon>
        <taxon>metagenomes</taxon>
        <taxon>ecological metagenomes</taxon>
    </lineage>
</organism>
<dbReference type="PANTHER" id="PTHR47959">
    <property type="entry name" value="ATP-DEPENDENT RNA HELICASE RHLE-RELATED"/>
    <property type="match status" value="1"/>
</dbReference>
<name>A0A3B0XIR3_9ZZZZ</name>
<dbReference type="InterPro" id="IPR044742">
    <property type="entry name" value="DEAD/DEAH_RhlB"/>
</dbReference>
<feature type="compositionally biased region" description="Basic and acidic residues" evidence="5">
    <location>
        <begin position="386"/>
        <end position="402"/>
    </location>
</feature>
<dbReference type="Pfam" id="PF00270">
    <property type="entry name" value="DEAD"/>
    <property type="match status" value="1"/>
</dbReference>
<keyword evidence="3 9" id="KW-0347">Helicase</keyword>
<dbReference type="InterPro" id="IPR014001">
    <property type="entry name" value="Helicase_ATP-bd"/>
</dbReference>
<evidence type="ECO:0000256" key="5">
    <source>
        <dbReference type="SAM" id="MobiDB-lite"/>
    </source>
</evidence>
<feature type="domain" description="DEAD-box RNA helicase Q" evidence="8">
    <location>
        <begin position="1"/>
        <end position="29"/>
    </location>
</feature>
<dbReference type="SUPFAM" id="SSF52540">
    <property type="entry name" value="P-loop containing nucleoside triphosphate hydrolases"/>
    <property type="match status" value="1"/>
</dbReference>
<dbReference type="InterPro" id="IPR027417">
    <property type="entry name" value="P-loop_NTPase"/>
</dbReference>
<dbReference type="PROSITE" id="PS51192">
    <property type="entry name" value="HELICASE_ATP_BIND_1"/>
    <property type="match status" value="1"/>
</dbReference>
<reference evidence="9" key="1">
    <citation type="submission" date="2018-06" db="EMBL/GenBank/DDBJ databases">
        <authorList>
            <person name="Zhirakovskaya E."/>
        </authorList>
    </citation>
    <scope>NUCLEOTIDE SEQUENCE</scope>
</reference>
<dbReference type="SMART" id="SM00487">
    <property type="entry name" value="DEXDc"/>
    <property type="match status" value="1"/>
</dbReference>
<keyword evidence="2" id="KW-0378">Hydrolase</keyword>
<dbReference type="PROSITE" id="PS00039">
    <property type="entry name" value="DEAD_ATP_HELICASE"/>
    <property type="match status" value="1"/>
</dbReference>
<proteinExistence type="predicted"/>
<dbReference type="Pfam" id="PF00271">
    <property type="entry name" value="Helicase_C"/>
    <property type="match status" value="1"/>
</dbReference>
<dbReference type="GO" id="GO:0016787">
    <property type="term" value="F:hydrolase activity"/>
    <property type="evidence" value="ECO:0007669"/>
    <property type="project" value="UniProtKB-KW"/>
</dbReference>
<evidence type="ECO:0000259" key="8">
    <source>
        <dbReference type="PROSITE" id="PS51195"/>
    </source>
</evidence>
<dbReference type="Gene3D" id="3.40.50.300">
    <property type="entry name" value="P-loop containing nucleotide triphosphate hydrolases"/>
    <property type="match status" value="2"/>
</dbReference>
<keyword evidence="1" id="KW-0547">Nucleotide-binding</keyword>
<dbReference type="PANTHER" id="PTHR47959:SF13">
    <property type="entry name" value="ATP-DEPENDENT RNA HELICASE RHLE"/>
    <property type="match status" value="1"/>
</dbReference>
<keyword evidence="4" id="KW-0067">ATP-binding</keyword>